<keyword evidence="2" id="KW-1185">Reference proteome</keyword>
<evidence type="ECO:0000313" key="1">
    <source>
        <dbReference type="EMBL" id="NBI31035.1"/>
    </source>
</evidence>
<name>A0A6N9Q7Z3_9BACL</name>
<organism evidence="1 2">
    <name type="scientific">Chengkuizengella marina</name>
    <dbReference type="NCBI Taxonomy" id="2507566"/>
    <lineage>
        <taxon>Bacteria</taxon>
        <taxon>Bacillati</taxon>
        <taxon>Bacillota</taxon>
        <taxon>Bacilli</taxon>
        <taxon>Bacillales</taxon>
        <taxon>Paenibacillaceae</taxon>
        <taxon>Chengkuizengella</taxon>
    </lineage>
</organism>
<protein>
    <submittedName>
        <fullName evidence="1">Phage gp6-like head-tail connector protein</fullName>
    </submittedName>
</protein>
<accession>A0A6N9Q7Z3</accession>
<dbReference type="EMBL" id="SIJB01000055">
    <property type="protein sequence ID" value="NBI31035.1"/>
    <property type="molecule type" value="Genomic_DNA"/>
</dbReference>
<comment type="caution">
    <text evidence="1">The sequence shown here is derived from an EMBL/GenBank/DDBJ whole genome shotgun (WGS) entry which is preliminary data.</text>
</comment>
<evidence type="ECO:0000313" key="2">
    <source>
        <dbReference type="Proteomes" id="UP000448943"/>
    </source>
</evidence>
<dbReference type="AlphaFoldDB" id="A0A6N9Q7Z3"/>
<dbReference type="Proteomes" id="UP000448943">
    <property type="component" value="Unassembled WGS sequence"/>
</dbReference>
<gene>
    <name evidence="1" type="ORF">ERL59_18975</name>
</gene>
<reference evidence="1 2" key="1">
    <citation type="submission" date="2019-01" db="EMBL/GenBank/DDBJ databases">
        <title>Chengkuizengella sp. nov., isolated from deep-sea sediment of East Pacific Ocean.</title>
        <authorList>
            <person name="Yang J."/>
            <person name="Lai Q."/>
            <person name="Shao Z."/>
        </authorList>
    </citation>
    <scope>NUCLEOTIDE SEQUENCE [LARGE SCALE GENOMIC DNA]</scope>
    <source>
        <strain evidence="1 2">YPA3-1-1</strain>
    </source>
</reference>
<proteinExistence type="predicted"/>
<sequence>MTNEELLIECKIGLSISLQDSAQDGILNQKLLAVKSYMKNAGVSEEKMNDDLAVGVIVMGVTDLWQMESGVVRFSPAFNTLLTQLTYDEVEE</sequence>